<dbReference type="Ensembl" id="ENSFCTT00005062087.1">
    <property type="protein sequence ID" value="ENSFCTP00005045400.1"/>
    <property type="gene ID" value="ENSFCTG00005021662.1"/>
</dbReference>
<feature type="region of interest" description="Disordered" evidence="1">
    <location>
        <begin position="74"/>
        <end position="94"/>
    </location>
</feature>
<feature type="compositionally biased region" description="Polar residues" evidence="1">
    <location>
        <begin position="78"/>
        <end position="90"/>
    </location>
</feature>
<reference evidence="3" key="2">
    <citation type="submission" date="2011-09" db="EMBL/GenBank/DDBJ databases">
        <title>Sequence assembly of the Felis catus genome version 6.2.</title>
        <authorList>
            <person name="Hillier L.W."/>
            <person name="Warren W."/>
            <person name="Obrien S."/>
            <person name="Wilson R.K."/>
        </authorList>
    </citation>
    <scope>NUCLEOTIDE SEQUENCE [LARGE SCALE GENOMIC DNA]</scope>
    <source>
        <strain evidence="3">Abyssinian</strain>
    </source>
</reference>
<reference evidence="4" key="3">
    <citation type="submission" date="2021-02" db="EMBL/GenBank/DDBJ databases">
        <title>Safari Cat Assemblies.</title>
        <authorList>
            <person name="Bredemeyer K.R."/>
            <person name="Murphy W.J."/>
        </authorList>
    </citation>
    <scope>NUCLEOTIDE SEQUENCE [LARGE SCALE GENOMIC DNA]</scope>
</reference>
<dbReference type="SUPFAM" id="SSF49830">
    <property type="entry name" value="ENV polyprotein, receptor-binding domain"/>
    <property type="match status" value="1"/>
</dbReference>
<name>A0ABI7ZE72_FELCA</name>
<keyword evidence="4" id="KW-1185">Reference proteome</keyword>
<proteinExistence type="predicted"/>
<evidence type="ECO:0000256" key="1">
    <source>
        <dbReference type="SAM" id="MobiDB-lite"/>
    </source>
</evidence>
<feature type="signal peptide" evidence="2">
    <location>
        <begin position="1"/>
        <end position="22"/>
    </location>
</feature>
<dbReference type="Ensembl" id="ENSFCTT00005062049.1">
    <property type="protein sequence ID" value="ENSFCTP00005045374.1"/>
    <property type="gene ID" value="ENSFCTG00005021662.1"/>
</dbReference>
<dbReference type="PANTHER" id="PTHR10424">
    <property type="entry name" value="VIRAL ENVELOPE PROTEIN"/>
    <property type="match status" value="1"/>
</dbReference>
<dbReference type="GeneTree" id="ENSGT00690000102286"/>
<reference evidence="3" key="4">
    <citation type="submission" date="2025-05" db="UniProtKB">
        <authorList>
            <consortium name="Ensembl"/>
        </authorList>
    </citation>
    <scope>IDENTIFICATION</scope>
    <source>
        <strain evidence="3">breed Abyssinian</strain>
    </source>
</reference>
<reference evidence="3" key="1">
    <citation type="journal article" date="2007" name="Genome Res.">
        <title>Initial sequence and comparative analysis of the cat genome.</title>
        <authorList>
            <person name="Pontius J.U."/>
            <person name="Mullikin J.C."/>
            <person name="Smith D.R."/>
            <person name="Lindblad-Toh K."/>
            <person name="Gnerre S."/>
            <person name="Clamp M."/>
            <person name="Chang J."/>
            <person name="Stephens R."/>
            <person name="Neelam B."/>
            <person name="Volfovsky N."/>
            <person name="Schaffer A.A."/>
            <person name="Agarwala R."/>
            <person name="Narfstrom K."/>
            <person name="Murphy W.J."/>
            <person name="Giger U."/>
            <person name="Roca A.L."/>
            <person name="Antunes A."/>
            <person name="Menotti-Raymond M."/>
            <person name="Yuhki N."/>
            <person name="Pecon-Slattery J."/>
            <person name="Johnson W.E."/>
            <person name="Bourque G."/>
            <person name="Tesler G."/>
            <person name="O'Brien S.J."/>
        </authorList>
    </citation>
    <scope>NUCLEOTIDE SEQUENCE [LARGE SCALE GENOMIC DNA]</scope>
    <source>
        <strain evidence="3">Abyssinian</strain>
    </source>
</reference>
<evidence type="ECO:0000313" key="4">
    <source>
        <dbReference type="Proteomes" id="UP000823872"/>
    </source>
</evidence>
<dbReference type="PANTHER" id="PTHR10424:SF82">
    <property type="entry name" value="ENVELOPE GLYCOPROTEIN-RELATED"/>
    <property type="match status" value="1"/>
</dbReference>
<feature type="chain" id="PRO_5045020932" description="Envelope glycoprotein" evidence="2">
    <location>
        <begin position="23"/>
        <end position="414"/>
    </location>
</feature>
<evidence type="ECO:0000256" key="2">
    <source>
        <dbReference type="SAM" id="SignalP"/>
    </source>
</evidence>
<dbReference type="Proteomes" id="UP000823872">
    <property type="component" value="Chromosome X"/>
</dbReference>
<sequence length="414" mass="46590">MIGGTLISVLLLTSYGLISIASNPHIPYTLTWEVSNLETQEVYNTTTADDTPLNAWWPDLYFNLEDVAVTMGVLPPSGSRQRPNPSWTRTPENEKERIRSSGFYACPGFRTGAMKKTCGGIESLYCKAWSCVTTNDGSWKWEVKPHYIDMKFASPCPKQTRACNLIRIKFLEDGKKETRWITGLNWGIYLYRGPPYFATVIQIRLKIKPKASPTLIGPNQSVWPTSKPNTTPRSTNKGTNPPATQVVTVTGTTPRKSQKIQIPFKDDPLWVIMNTTYKALNHTKPNETEACWLCYSTKPPFYESVAIVGNYSTANNSDACSWGQRRPGLTLPVLTGNGTCIGTVPTKYSHLCISNRNIFNTSENWIIPPNNSWWLCSHAGLTPCLYKDMFNQSEFCVMVIVLPKIIYHTTEYVD</sequence>
<dbReference type="InterPro" id="IPR018154">
    <property type="entry name" value="TLV/ENV_coat_polyprotein"/>
</dbReference>
<organism evidence="3 4">
    <name type="scientific">Felis catus</name>
    <name type="common">Cat</name>
    <name type="synonym">Felis silvestris catus</name>
    <dbReference type="NCBI Taxonomy" id="9685"/>
    <lineage>
        <taxon>Eukaryota</taxon>
        <taxon>Metazoa</taxon>
        <taxon>Chordata</taxon>
        <taxon>Craniata</taxon>
        <taxon>Vertebrata</taxon>
        <taxon>Euteleostomi</taxon>
        <taxon>Mammalia</taxon>
        <taxon>Eutheria</taxon>
        <taxon>Laurasiatheria</taxon>
        <taxon>Carnivora</taxon>
        <taxon>Feliformia</taxon>
        <taxon>Felidae</taxon>
        <taxon>Felinae</taxon>
        <taxon>Felis</taxon>
    </lineage>
</organism>
<dbReference type="Gene3D" id="3.90.310.10">
    <property type="entry name" value="ENV polyprotein, receptor-binding domain"/>
    <property type="match status" value="1"/>
</dbReference>
<dbReference type="InterPro" id="IPR008981">
    <property type="entry name" value="FMuLV_rcpt-bd"/>
</dbReference>
<dbReference type="Pfam" id="PF00429">
    <property type="entry name" value="TLV_coat"/>
    <property type="match status" value="1"/>
</dbReference>
<protein>
    <recommendedName>
        <fullName evidence="5">Envelope glycoprotein</fullName>
    </recommendedName>
</protein>
<accession>A0ABI7ZE72</accession>
<evidence type="ECO:0008006" key="5">
    <source>
        <dbReference type="Google" id="ProtNLM"/>
    </source>
</evidence>
<feature type="region of interest" description="Disordered" evidence="1">
    <location>
        <begin position="218"/>
        <end position="252"/>
    </location>
</feature>
<evidence type="ECO:0000313" key="3">
    <source>
        <dbReference type="Ensembl" id="ENSFCTP00005045400.1"/>
    </source>
</evidence>
<keyword evidence="2" id="KW-0732">Signal</keyword>